<keyword evidence="3" id="KW-1185">Reference proteome</keyword>
<dbReference type="PANTHER" id="PTHR45749">
    <property type="match status" value="1"/>
</dbReference>
<reference evidence="2" key="2">
    <citation type="submission" date="2022-10" db="EMBL/GenBank/DDBJ databases">
        <authorList>
            <consortium name="ENA_rothamsted_submissions"/>
            <consortium name="culmorum"/>
            <person name="King R."/>
        </authorList>
    </citation>
    <scope>NUCLEOTIDE SEQUENCE</scope>
</reference>
<protein>
    <recommendedName>
        <fullName evidence="1">DUF4371 domain-containing protein</fullName>
    </recommendedName>
</protein>
<dbReference type="OrthoDB" id="10063284at2759"/>
<dbReference type="InterPro" id="IPR012337">
    <property type="entry name" value="RNaseH-like_sf"/>
</dbReference>
<reference evidence="2" key="1">
    <citation type="submission" date="2021-12" db="EMBL/GenBank/DDBJ databases">
        <authorList>
            <person name="King R."/>
        </authorList>
    </citation>
    <scope>NUCLEOTIDE SEQUENCE</scope>
</reference>
<name>A0A9N9QWH9_9NEOP</name>
<feature type="domain" description="DUF4371" evidence="1">
    <location>
        <begin position="276"/>
        <end position="461"/>
    </location>
</feature>
<evidence type="ECO:0000313" key="3">
    <source>
        <dbReference type="Proteomes" id="UP001153714"/>
    </source>
</evidence>
<proteinExistence type="predicted"/>
<organism evidence="2 3">
    <name type="scientific">Diatraea saccharalis</name>
    <name type="common">sugarcane borer</name>
    <dbReference type="NCBI Taxonomy" id="40085"/>
    <lineage>
        <taxon>Eukaryota</taxon>
        <taxon>Metazoa</taxon>
        <taxon>Ecdysozoa</taxon>
        <taxon>Arthropoda</taxon>
        <taxon>Hexapoda</taxon>
        <taxon>Insecta</taxon>
        <taxon>Pterygota</taxon>
        <taxon>Neoptera</taxon>
        <taxon>Endopterygota</taxon>
        <taxon>Lepidoptera</taxon>
        <taxon>Glossata</taxon>
        <taxon>Ditrysia</taxon>
        <taxon>Pyraloidea</taxon>
        <taxon>Crambidae</taxon>
        <taxon>Crambinae</taxon>
        <taxon>Diatraea</taxon>
    </lineage>
</organism>
<dbReference type="Proteomes" id="UP001153714">
    <property type="component" value="Chromosome 12"/>
</dbReference>
<dbReference type="Pfam" id="PF14291">
    <property type="entry name" value="DUF4371"/>
    <property type="match status" value="1"/>
</dbReference>
<sequence length="862" mass="98076">MSGHAYRKKALERRNKEEKLVKQTAKIDSFLKKNNDEVSSSTRLNDLAEIEAKEITVEGKNKPNDNIKASDLTTPDQVASNSTNIIKKSNPTATVASCSASCNPACDLISTSLPAPLHEDSAMVDKQSELKSSAVESDPALWVVTEDLIDHFSRNGFEQNIEGEDFSKSKRRSEDQYRFLYKKIFKTRLINGEKVCRNYLIYSKSKGSIFCGPCRLFESEHGGQLTSELGFSDWKHAHERLKVHESSLGHKNCLLKMKYRGQVETRVDSQLYIQLEDEKKYWCNVLLRVVVAVKHLATRGLPFRGKTDKFGSTNNGNFLMMLETISEFDPFLAKHIEHFGNPGKGSTSYLSFATYEKIIKIMVDKVTETIIEQLQKAKYFSFSVDSTPDITHEDQLSLIVRFVQDNAEPVERFLCFLPNTGHKAEDMLQAILKTIDKLNIDIANCRGQSYDNASNMSGQYNDLQAKIKEKCQYATYIPCAAHSLNLIGSSAAECCPEATKFFGVLQNLYVFFTGSTERTKILQTFLTEPENVTVKSLSHTRWSARDDACSSLNKNWEQIIKALEAIKSNSSQQKALIKNEATGLLAQLNSLETAILSEFWGSVLKQFNTVSKVLQGVDTDVEVVSNLYDSLITFVKNQRELFDAFEKAGKEKCTEDYKDSRKRITKRKKRDDEQREGEVILQGRDYFKVNTFLPICDQLLGELRRRKTSYDAVTTKFVFLSNLSTLSEAEIKLNALSLQKSYPTDLADDLKDECILLKNFLPSQGQETKTSLRELNLLINKKDLKVAFPYIEIALRIFLCTAVTKRSFSVLKRIKNYLRSRLIEERLNNLAILNIEADLTNKIDYDDVINEFVKNFVHRKKM</sequence>
<dbReference type="SUPFAM" id="SSF53098">
    <property type="entry name" value="Ribonuclease H-like"/>
    <property type="match status" value="1"/>
</dbReference>
<evidence type="ECO:0000259" key="1">
    <source>
        <dbReference type="Pfam" id="PF14291"/>
    </source>
</evidence>
<evidence type="ECO:0000313" key="2">
    <source>
        <dbReference type="EMBL" id="CAG9784752.1"/>
    </source>
</evidence>
<accession>A0A9N9QWH9</accession>
<dbReference type="AlphaFoldDB" id="A0A9N9QWH9"/>
<gene>
    <name evidence="2" type="ORF">DIATSA_LOCUS2826</name>
</gene>
<dbReference type="InterPro" id="IPR025398">
    <property type="entry name" value="DUF4371"/>
</dbReference>
<dbReference type="PANTHER" id="PTHR45749:SF23">
    <property type="entry name" value="ZINC FINGER MYM-TYPE PROTEIN 1-LIKE"/>
    <property type="match status" value="1"/>
</dbReference>
<dbReference type="EMBL" id="OU893343">
    <property type="protein sequence ID" value="CAG9784752.1"/>
    <property type="molecule type" value="Genomic_DNA"/>
</dbReference>